<dbReference type="EMBL" id="CCXY01000186">
    <property type="protein sequence ID" value="CEG12720.1"/>
    <property type="molecule type" value="Genomic_DNA"/>
</dbReference>
<accession>A0A098ECH6</accession>
<keyword evidence="4 5" id="KW-0012">Acyltransferase</keyword>
<keyword evidence="2 5" id="KW-0808">Transferase</keyword>
<sequence length="396" mass="43506">MSISNIKEIKSCNDGVCINKFKANGIKTEKYGVALIWNENLCDCAAVFTKNSIKANPVKYDIAQLNKRKKFKAIIANSGNANACVREGLADAKEMCKIASEKLKSNPDEILCESTGIIGKRMDIEKIRKIVHDMDIDEISSRNANKSIMTTDTKFKEICYEYKGIKIGGICKGAGMIAPNMATMLCFLTTNANLVENHDVSNEKILNETLKEAVGESFNMISVDGCMSTNDCIILLSDATKTCGVDDFKFLLKFSTQELAKKVVADGEGATKFLEIVVEGAKTHGKAKKIALTIANSNLVKSAFFGENLNWGRIMSASGSVAKINFDNIDLKFEDIDTNKVIEILNKGIANKSDDTSIMKAKNIRILLNLNEGENNATAWGCDLTYDYVKINAEYN</sequence>
<dbReference type="NCBIfam" id="NF003802">
    <property type="entry name" value="PRK05388.1"/>
    <property type="match status" value="1"/>
</dbReference>
<name>A0A098ECH6_9ZZZZ</name>
<dbReference type="InterPro" id="IPR016117">
    <property type="entry name" value="ArgJ-like_dom_sf"/>
</dbReference>
<evidence type="ECO:0000256" key="2">
    <source>
        <dbReference type="ARBA" id="ARBA00022679"/>
    </source>
</evidence>
<organism evidence="5">
    <name type="scientific">groundwater metagenome</name>
    <dbReference type="NCBI Taxonomy" id="717931"/>
    <lineage>
        <taxon>unclassified sequences</taxon>
        <taxon>metagenomes</taxon>
        <taxon>ecological metagenomes</taxon>
    </lineage>
</organism>
<comment type="similarity">
    <text evidence="1">Belongs to the ArgJ family.</text>
</comment>
<dbReference type="InterPro" id="IPR002813">
    <property type="entry name" value="Arg_biosynth_ArgJ"/>
</dbReference>
<dbReference type="SUPFAM" id="SSF56266">
    <property type="entry name" value="DmpA/ArgJ-like"/>
    <property type="match status" value="1"/>
</dbReference>
<reference evidence="5" key="1">
    <citation type="submission" date="2014-09" db="EMBL/GenBank/DDBJ databases">
        <authorList>
            <person name="Probst J Alexander"/>
        </authorList>
    </citation>
    <scope>NUCLEOTIDE SEQUENCE</scope>
</reference>
<dbReference type="Gene3D" id="3.10.20.340">
    <property type="entry name" value="ArgJ beta chain, C-terminal domain"/>
    <property type="match status" value="1"/>
</dbReference>
<evidence type="ECO:0000256" key="1">
    <source>
        <dbReference type="ARBA" id="ARBA00006774"/>
    </source>
</evidence>
<dbReference type="HAMAP" id="MF_01106">
    <property type="entry name" value="ArgJ"/>
    <property type="match status" value="1"/>
</dbReference>
<dbReference type="GO" id="GO:0006526">
    <property type="term" value="P:L-arginine biosynthetic process"/>
    <property type="evidence" value="ECO:0007669"/>
    <property type="project" value="InterPro"/>
</dbReference>
<dbReference type="NCBIfam" id="TIGR00120">
    <property type="entry name" value="ArgJ"/>
    <property type="match status" value="1"/>
</dbReference>
<dbReference type="GO" id="GO:0004042">
    <property type="term" value="F:L-glutamate N-acetyltransferase activity"/>
    <property type="evidence" value="ECO:0007669"/>
    <property type="project" value="TreeGrafter"/>
</dbReference>
<dbReference type="Gene3D" id="3.60.70.12">
    <property type="entry name" value="L-amino peptidase D-ALA esterase/amidase"/>
    <property type="match status" value="1"/>
</dbReference>
<dbReference type="InterPro" id="IPR042195">
    <property type="entry name" value="ArgJ_beta_C"/>
</dbReference>
<dbReference type="AlphaFoldDB" id="A0A098ECH6"/>
<dbReference type="GO" id="GO:0006592">
    <property type="term" value="P:ornithine biosynthetic process"/>
    <property type="evidence" value="ECO:0007669"/>
    <property type="project" value="TreeGrafter"/>
</dbReference>
<dbReference type="Pfam" id="PF01960">
    <property type="entry name" value="ArgJ"/>
    <property type="match status" value="1"/>
</dbReference>
<protein>
    <submittedName>
        <fullName evidence="5">Glutamate N-acetyltransferase</fullName>
        <ecNumber evidence="5">2.3.1.35</ecNumber>
    </submittedName>
</protein>
<evidence type="ECO:0000313" key="5">
    <source>
        <dbReference type="EMBL" id="CEG12720.1"/>
    </source>
</evidence>
<dbReference type="PANTHER" id="PTHR23100">
    <property type="entry name" value="ARGININE BIOSYNTHESIS BIFUNCTIONAL PROTEIN ARGJ"/>
    <property type="match status" value="1"/>
</dbReference>
<gene>
    <name evidence="5" type="primary">argJ</name>
    <name evidence="5" type="ORF">MSIBF_A2660002</name>
</gene>
<dbReference type="GO" id="GO:0004358">
    <property type="term" value="F:L-glutamate N-acetyltransferase activity, acting on acetyl-L-ornithine as donor"/>
    <property type="evidence" value="ECO:0007669"/>
    <property type="project" value="UniProtKB-EC"/>
</dbReference>
<evidence type="ECO:0000256" key="3">
    <source>
        <dbReference type="ARBA" id="ARBA00022813"/>
    </source>
</evidence>
<dbReference type="EC" id="2.3.1.35" evidence="5"/>
<dbReference type="PANTHER" id="PTHR23100:SF0">
    <property type="entry name" value="ARGININE BIOSYNTHESIS BIFUNCTIONAL PROTEIN ARGJ, MITOCHONDRIAL"/>
    <property type="match status" value="1"/>
</dbReference>
<dbReference type="CDD" id="cd02152">
    <property type="entry name" value="OAT"/>
    <property type="match status" value="1"/>
</dbReference>
<keyword evidence="3" id="KW-0068">Autocatalytic cleavage</keyword>
<proteinExistence type="inferred from homology"/>
<evidence type="ECO:0000256" key="4">
    <source>
        <dbReference type="ARBA" id="ARBA00023315"/>
    </source>
</evidence>